<keyword evidence="3 7" id="KW-0049">Antioxidant</keyword>
<evidence type="ECO:0000256" key="2">
    <source>
        <dbReference type="ARBA" id="ARBA00022559"/>
    </source>
</evidence>
<dbReference type="OrthoDB" id="1882547at2759"/>
<dbReference type="Gene3D" id="3.40.30.10">
    <property type="entry name" value="Glutaredoxin"/>
    <property type="match status" value="1"/>
</dbReference>
<keyword evidence="4 7" id="KW-0560">Oxidoreductase</keyword>
<dbReference type="GO" id="GO:0045454">
    <property type="term" value="P:cell redox homeostasis"/>
    <property type="evidence" value="ECO:0007669"/>
    <property type="project" value="TreeGrafter"/>
</dbReference>
<dbReference type="InterPro" id="IPR013766">
    <property type="entry name" value="Thioredoxin_domain"/>
</dbReference>
<accession>A0A8J4UQB4</accession>
<feature type="domain" description="Thioredoxin" evidence="8">
    <location>
        <begin position="2"/>
        <end position="168"/>
    </location>
</feature>
<feature type="active site" description="Cysteine sulfenic acid (-SOH) intermediate" evidence="6">
    <location>
        <position position="56"/>
    </location>
</feature>
<dbReference type="Proteomes" id="UP000695562">
    <property type="component" value="Unassembled WGS sequence"/>
</dbReference>
<evidence type="ECO:0000256" key="5">
    <source>
        <dbReference type="ARBA" id="ARBA00023284"/>
    </source>
</evidence>
<dbReference type="GO" id="GO:0005739">
    <property type="term" value="C:mitochondrion"/>
    <property type="evidence" value="ECO:0007669"/>
    <property type="project" value="TreeGrafter"/>
</dbReference>
<evidence type="ECO:0000256" key="3">
    <source>
        <dbReference type="ARBA" id="ARBA00022862"/>
    </source>
</evidence>
<dbReference type="GO" id="GO:0042744">
    <property type="term" value="P:hydrogen peroxide catabolic process"/>
    <property type="evidence" value="ECO:0007669"/>
    <property type="project" value="TreeGrafter"/>
</dbReference>
<dbReference type="AlphaFoldDB" id="A0A8J4UQB4"/>
<protein>
    <recommendedName>
        <fullName evidence="8">Thioredoxin domain-containing protein</fullName>
    </recommendedName>
</protein>
<evidence type="ECO:0000259" key="8">
    <source>
        <dbReference type="PROSITE" id="PS51352"/>
    </source>
</evidence>
<comment type="function">
    <text evidence="7">Thiol-specific peroxidase that catalyzes the reduction of hydrogen peroxide and organic hydroperoxides to water and alcohols, respectively. Plays a role in cell protection against oxidative stress by detoxifying peroxides.</text>
</comment>
<comment type="similarity">
    <text evidence="1 7">Belongs to the peroxiredoxin family. Prx5 subfamily.</text>
</comment>
<dbReference type="EMBL" id="AJWJ01000489">
    <property type="protein sequence ID" value="KAF2070456.1"/>
    <property type="molecule type" value="Genomic_DNA"/>
</dbReference>
<evidence type="ECO:0000256" key="4">
    <source>
        <dbReference type="ARBA" id="ARBA00023002"/>
    </source>
</evidence>
<dbReference type="PANTHER" id="PTHR10430:SF16">
    <property type="entry name" value="PEROXIREDOXIN-5, MITOCHONDRIAL"/>
    <property type="match status" value="1"/>
</dbReference>
<comment type="caution">
    <text evidence="9">The sequence shown here is derived from an EMBL/GenBank/DDBJ whole genome shotgun (WGS) entry which is preliminary data.</text>
</comment>
<name>A0A8J4UQB4_9MYCE</name>
<dbReference type="SUPFAM" id="SSF52833">
    <property type="entry name" value="Thioredoxin-like"/>
    <property type="match status" value="1"/>
</dbReference>
<dbReference type="PANTHER" id="PTHR10430">
    <property type="entry name" value="PEROXIREDOXIN"/>
    <property type="match status" value="1"/>
</dbReference>
<sequence length="168" mass="17973">MIKSGDKLPLNITLWKSQPVAADGSCPIAQKVTSGDLFANKKVVLFALPGAFTPTCSSKHLPGFIALSDKIKSKGIQNIYCLSTDNHFVNSAWSKDQKAAPAVDIISDGNSEFTKAIGLEFDGSAFGLGKDRTQRYAMIVDNGVVGYFGLEGAGEFEKSKAETVLEHL</sequence>
<organism evidence="9 10">
    <name type="scientific">Polysphondylium violaceum</name>
    <dbReference type="NCBI Taxonomy" id="133409"/>
    <lineage>
        <taxon>Eukaryota</taxon>
        <taxon>Amoebozoa</taxon>
        <taxon>Evosea</taxon>
        <taxon>Eumycetozoa</taxon>
        <taxon>Dictyostelia</taxon>
        <taxon>Dictyosteliales</taxon>
        <taxon>Dictyosteliaceae</taxon>
        <taxon>Polysphondylium</taxon>
    </lineage>
</organism>
<gene>
    <name evidence="9" type="ORF">CYY_008221</name>
</gene>
<keyword evidence="10" id="KW-1185">Reference proteome</keyword>
<evidence type="ECO:0000256" key="7">
    <source>
        <dbReference type="RuleBase" id="RU366011"/>
    </source>
</evidence>
<dbReference type="InterPro" id="IPR037944">
    <property type="entry name" value="PRX5-like"/>
</dbReference>
<dbReference type="GO" id="GO:0008379">
    <property type="term" value="F:thioredoxin peroxidase activity"/>
    <property type="evidence" value="ECO:0007669"/>
    <property type="project" value="InterPro"/>
</dbReference>
<evidence type="ECO:0000313" key="9">
    <source>
        <dbReference type="EMBL" id="KAF2070456.1"/>
    </source>
</evidence>
<dbReference type="InterPro" id="IPR036249">
    <property type="entry name" value="Thioredoxin-like_sf"/>
</dbReference>
<dbReference type="InterPro" id="IPR013740">
    <property type="entry name" value="Redoxin"/>
</dbReference>
<dbReference type="PROSITE" id="PS51352">
    <property type="entry name" value="THIOREDOXIN_2"/>
    <property type="match status" value="1"/>
</dbReference>
<dbReference type="Pfam" id="PF08534">
    <property type="entry name" value="Redoxin"/>
    <property type="match status" value="1"/>
</dbReference>
<proteinExistence type="inferred from homology"/>
<evidence type="ECO:0000256" key="6">
    <source>
        <dbReference type="PIRSR" id="PIRSR637944-1"/>
    </source>
</evidence>
<dbReference type="GO" id="GO:0005777">
    <property type="term" value="C:peroxisome"/>
    <property type="evidence" value="ECO:0007669"/>
    <property type="project" value="TreeGrafter"/>
</dbReference>
<reference evidence="9" key="1">
    <citation type="submission" date="2020-01" db="EMBL/GenBank/DDBJ databases">
        <title>Development of genomics and gene disruption for Polysphondylium violaceum indicates a role for the polyketide synthase stlB in stalk morphogenesis.</title>
        <authorList>
            <person name="Narita B."/>
            <person name="Kawabe Y."/>
            <person name="Kin K."/>
            <person name="Saito T."/>
            <person name="Gibbs R."/>
            <person name="Kuspa A."/>
            <person name="Muzny D."/>
            <person name="Queller D."/>
            <person name="Richards S."/>
            <person name="Strassman J."/>
            <person name="Sucgang R."/>
            <person name="Worley K."/>
            <person name="Schaap P."/>
        </authorList>
    </citation>
    <scope>NUCLEOTIDE SEQUENCE</scope>
    <source>
        <strain evidence="9">QSvi11</strain>
    </source>
</reference>
<evidence type="ECO:0000256" key="1">
    <source>
        <dbReference type="ARBA" id="ARBA00010505"/>
    </source>
</evidence>
<dbReference type="GO" id="GO:0034599">
    <property type="term" value="P:cellular response to oxidative stress"/>
    <property type="evidence" value="ECO:0007669"/>
    <property type="project" value="InterPro"/>
</dbReference>
<dbReference type="CDD" id="cd03013">
    <property type="entry name" value="PRX5_like"/>
    <property type="match status" value="1"/>
</dbReference>
<keyword evidence="2 7" id="KW-0575">Peroxidase</keyword>
<evidence type="ECO:0000313" key="10">
    <source>
        <dbReference type="Proteomes" id="UP000695562"/>
    </source>
</evidence>
<dbReference type="FunFam" id="3.40.30.10:FF:000020">
    <property type="entry name" value="Peroxiredoxin"/>
    <property type="match status" value="1"/>
</dbReference>
<keyword evidence="5 7" id="KW-0676">Redox-active center</keyword>